<evidence type="ECO:0000313" key="1">
    <source>
        <dbReference type="EMBL" id="NBG88085.1"/>
    </source>
</evidence>
<dbReference type="AlphaFoldDB" id="A0AA43XLH7"/>
<keyword evidence="2" id="KW-1185">Reference proteome</keyword>
<gene>
    <name evidence="1" type="ORF">ISALK_06175</name>
</gene>
<dbReference type="RefSeq" id="WP_160720223.1">
    <property type="nucleotide sequence ID" value="NZ_SUMG01000005.1"/>
</dbReference>
<dbReference type="EMBL" id="SUMG01000005">
    <property type="protein sequence ID" value="NBG88085.1"/>
    <property type="molecule type" value="Genomic_DNA"/>
</dbReference>
<protein>
    <submittedName>
        <fullName evidence="1">Uncharacterized protein</fullName>
    </submittedName>
</protein>
<dbReference type="Proteomes" id="UP000449710">
    <property type="component" value="Unassembled WGS sequence"/>
</dbReference>
<comment type="caution">
    <text evidence="1">The sequence shown here is derived from an EMBL/GenBank/DDBJ whole genome shotgun (WGS) entry which is preliminary data.</text>
</comment>
<organism evidence="1 2">
    <name type="scientific">Isachenkonia alkalipeptolytica</name>
    <dbReference type="NCBI Taxonomy" id="2565777"/>
    <lineage>
        <taxon>Bacteria</taxon>
        <taxon>Bacillati</taxon>
        <taxon>Bacillota</taxon>
        <taxon>Clostridia</taxon>
        <taxon>Eubacteriales</taxon>
        <taxon>Clostridiaceae</taxon>
        <taxon>Isachenkonia</taxon>
    </lineage>
</organism>
<reference evidence="1 2" key="1">
    <citation type="submission" date="2019-04" db="EMBL/GenBank/DDBJ databases">
        <title>Isachenkonia alkalipeptolytica gen. nov. sp. nov. a new anaerobic, alkiliphilic organothrophic bacterium capable to reduce synthesized ferrihydrite isolated from a soda lake.</title>
        <authorList>
            <person name="Toshchakov S.V."/>
            <person name="Zavarzina D.G."/>
            <person name="Zhilina T.N."/>
            <person name="Kostrikina N.A."/>
            <person name="Kublanov I.V."/>
        </authorList>
    </citation>
    <scope>NUCLEOTIDE SEQUENCE [LARGE SCALE GENOMIC DNA]</scope>
    <source>
        <strain evidence="1 2">Z-1701</strain>
    </source>
</reference>
<sequence length="215" mass="25114">MSLFVGPIHHWLFNKIKTFEKMEQEVIRWGEEKGLEGEALAREIYQKYGEPVGEASLEEIIDTDNIHGWLQEKISRAEIRQSALISEILKKDSEYIMELDKVFREEGDRVGKELARKSGQAKDTAPDLFEGLHDYLLEGMPCDRVTEVMKQEEAEVLWKTNQCLHEKYWEAVASDVKIFYRLRDSWSKGFIEAANPKFTFTRVEPMLQKIEPVED</sequence>
<name>A0AA43XLH7_9CLOT</name>
<evidence type="ECO:0000313" key="2">
    <source>
        <dbReference type="Proteomes" id="UP000449710"/>
    </source>
</evidence>
<proteinExistence type="predicted"/>
<accession>A0AA43XLH7</accession>